<proteinExistence type="predicted"/>
<comment type="caution">
    <text evidence="2">The sequence shown here is derived from an EMBL/GenBank/DDBJ whole genome shotgun (WGS) entry which is preliminary data.</text>
</comment>
<dbReference type="AlphaFoldDB" id="A0A7W5FN11"/>
<gene>
    <name evidence="2" type="ORF">FHS18_002883</name>
</gene>
<dbReference type="Proteomes" id="UP000570361">
    <property type="component" value="Unassembled WGS sequence"/>
</dbReference>
<dbReference type="EMBL" id="JACHXK010000005">
    <property type="protein sequence ID" value="MBB3110816.1"/>
    <property type="molecule type" value="Genomic_DNA"/>
</dbReference>
<evidence type="ECO:0000313" key="3">
    <source>
        <dbReference type="Proteomes" id="UP000570361"/>
    </source>
</evidence>
<dbReference type="Pfam" id="PF08874">
    <property type="entry name" value="DUF1835"/>
    <property type="match status" value="1"/>
</dbReference>
<name>A0A7W5FN11_9BACL</name>
<evidence type="ECO:0000259" key="1">
    <source>
        <dbReference type="Pfam" id="PF08874"/>
    </source>
</evidence>
<evidence type="ECO:0000313" key="2">
    <source>
        <dbReference type="EMBL" id="MBB3110816.1"/>
    </source>
</evidence>
<feature type="domain" description="DUF1835" evidence="1">
    <location>
        <begin position="2"/>
        <end position="108"/>
    </location>
</feature>
<accession>A0A7W5FN11</accession>
<sequence length="333" mass="37688">MLHIVNGDAVAEKLKQGVVQGDILVWREVYPEGPVFLQPEEADHRRIRATYLDQAMGIPQEEFTRLSEAQERQLAEFRHYDEVVLWFEHDLFDQTMLAYLLHWFEHQNMGKTKLSLLCIGSYPGIELFRGLGQLSVQQMGTLAGTWHPLGSAELALGSRLWEAYTGSDLAPLAELLESDLSALPFAKEAFMAHLSRLPSARNGLGSVEQLTLEYVAGGLQEPFKLFDQVGGVLHQLGMGDLQYWHCLRTLTLGEAPLLRLEGEADFPGFKDSPVPFGQSRLSLTETGEQVLRGELDYMEIADVDRWFGGYHLIGKDTPWQWDTERKTVVRYKP</sequence>
<dbReference type="InterPro" id="IPR014973">
    <property type="entry name" value="DUF1835"/>
</dbReference>
<protein>
    <recommendedName>
        <fullName evidence="1">DUF1835 domain-containing protein</fullName>
    </recommendedName>
</protein>
<organism evidence="2 3">
    <name type="scientific">Paenibacillus phyllosphaerae</name>
    <dbReference type="NCBI Taxonomy" id="274593"/>
    <lineage>
        <taxon>Bacteria</taxon>
        <taxon>Bacillati</taxon>
        <taxon>Bacillota</taxon>
        <taxon>Bacilli</taxon>
        <taxon>Bacillales</taxon>
        <taxon>Paenibacillaceae</taxon>
        <taxon>Paenibacillus</taxon>
    </lineage>
</organism>
<dbReference type="RefSeq" id="WP_183600698.1">
    <property type="nucleotide sequence ID" value="NZ_JACHXK010000005.1"/>
</dbReference>
<reference evidence="2 3" key="1">
    <citation type="submission" date="2020-08" db="EMBL/GenBank/DDBJ databases">
        <title>Genomic Encyclopedia of Type Strains, Phase III (KMG-III): the genomes of soil and plant-associated and newly described type strains.</title>
        <authorList>
            <person name="Whitman W."/>
        </authorList>
    </citation>
    <scope>NUCLEOTIDE SEQUENCE [LARGE SCALE GENOMIC DNA]</scope>
    <source>
        <strain evidence="2 3">CECT 5862</strain>
    </source>
</reference>
<keyword evidence="3" id="KW-1185">Reference proteome</keyword>